<feature type="transmembrane region" description="Helical" evidence="1">
    <location>
        <begin position="20"/>
        <end position="41"/>
    </location>
</feature>
<keyword evidence="1" id="KW-1133">Transmembrane helix</keyword>
<evidence type="ECO:0000313" key="3">
    <source>
        <dbReference type="Proteomes" id="UP000473574"/>
    </source>
</evidence>
<protein>
    <submittedName>
        <fullName evidence="2">Uncharacterized protein</fullName>
    </submittedName>
</protein>
<keyword evidence="1" id="KW-0472">Membrane</keyword>
<name>A0A6M0S0Z6_9CYAN</name>
<evidence type="ECO:0000313" key="2">
    <source>
        <dbReference type="EMBL" id="NEZ62145.1"/>
    </source>
</evidence>
<gene>
    <name evidence="2" type="ORF">D0962_05030</name>
</gene>
<keyword evidence="1" id="KW-0812">Transmembrane</keyword>
<sequence>MITLRKLSQLLNWRVLRLWLSLLVLGGVFWTIGQLMTLRILGRTYDTSRYVITGVQPEEDISKEAIRVIRVEICNEAGTSEARVIFNDLGDRKLQFDLTVPGEIEGAIAKEINIPQQAISKLVQYKVRDPCSM</sequence>
<dbReference type="EMBL" id="QZCE01000001">
    <property type="protein sequence ID" value="NEZ62145.1"/>
    <property type="molecule type" value="Genomic_DNA"/>
</dbReference>
<dbReference type="AlphaFoldDB" id="A0A6M0S0Z6"/>
<accession>A0A6M0S0Z6</accession>
<proteinExistence type="predicted"/>
<evidence type="ECO:0000256" key="1">
    <source>
        <dbReference type="SAM" id="Phobius"/>
    </source>
</evidence>
<comment type="caution">
    <text evidence="2">The sequence shown here is derived from an EMBL/GenBank/DDBJ whole genome shotgun (WGS) entry which is preliminary data.</text>
</comment>
<dbReference type="Proteomes" id="UP000473574">
    <property type="component" value="Unassembled WGS sequence"/>
</dbReference>
<organism evidence="2 3">
    <name type="scientific">Adonisia turfae CCMR0082</name>
    <dbReference type="NCBI Taxonomy" id="2304604"/>
    <lineage>
        <taxon>Bacteria</taxon>
        <taxon>Bacillati</taxon>
        <taxon>Cyanobacteriota</taxon>
        <taxon>Adonisia</taxon>
        <taxon>Adonisia turfae</taxon>
    </lineage>
</organism>
<reference evidence="2 3" key="1">
    <citation type="journal article" date="2020" name="Microb. Ecol.">
        <title>Ecogenomics of the Marine Benthic Filamentous Cyanobacterium Adonisia.</title>
        <authorList>
            <person name="Walter J.M."/>
            <person name="Coutinho F.H."/>
            <person name="Leomil L."/>
            <person name="Hargreaves P.I."/>
            <person name="Campeao M.E."/>
            <person name="Vieira V.V."/>
            <person name="Silva B.S."/>
            <person name="Fistarol G.O."/>
            <person name="Salomon P.S."/>
            <person name="Sawabe T."/>
            <person name="Mino S."/>
            <person name="Hosokawa M."/>
            <person name="Miyashita H."/>
            <person name="Maruyama F."/>
            <person name="van Verk M.C."/>
            <person name="Dutilh B.E."/>
            <person name="Thompson C.C."/>
            <person name="Thompson F.L."/>
        </authorList>
    </citation>
    <scope>NUCLEOTIDE SEQUENCE [LARGE SCALE GENOMIC DNA]</scope>
    <source>
        <strain evidence="2 3">CCMR0082</strain>
    </source>
</reference>